<keyword evidence="2" id="KW-1185">Reference proteome</keyword>
<organism evidence="1 2">
    <name type="scientific">Penicillium roqueforti (strain FM164)</name>
    <dbReference type="NCBI Taxonomy" id="1365484"/>
    <lineage>
        <taxon>Eukaryota</taxon>
        <taxon>Fungi</taxon>
        <taxon>Dikarya</taxon>
        <taxon>Ascomycota</taxon>
        <taxon>Pezizomycotina</taxon>
        <taxon>Eurotiomycetes</taxon>
        <taxon>Eurotiomycetidae</taxon>
        <taxon>Eurotiales</taxon>
        <taxon>Aspergillaceae</taxon>
        <taxon>Penicillium</taxon>
    </lineage>
</organism>
<dbReference type="Proteomes" id="UP000030686">
    <property type="component" value="Unassembled WGS sequence"/>
</dbReference>
<proteinExistence type="predicted"/>
<reference evidence="1" key="1">
    <citation type="journal article" date="2014" name="Nat. Commun.">
        <title>Multiple recent horizontal transfers of a large genomic region in cheese making fungi.</title>
        <authorList>
            <person name="Cheeseman K."/>
            <person name="Ropars J."/>
            <person name="Renault P."/>
            <person name="Dupont J."/>
            <person name="Gouzy J."/>
            <person name="Branca A."/>
            <person name="Abraham A.L."/>
            <person name="Ceppi M."/>
            <person name="Conseiller E."/>
            <person name="Debuchy R."/>
            <person name="Malagnac F."/>
            <person name="Goarin A."/>
            <person name="Silar P."/>
            <person name="Lacoste S."/>
            <person name="Sallet E."/>
            <person name="Bensimon A."/>
            <person name="Giraud T."/>
            <person name="Brygoo Y."/>
        </authorList>
    </citation>
    <scope>NUCLEOTIDE SEQUENCE [LARGE SCALE GENOMIC DNA]</scope>
    <source>
        <strain evidence="1">FM164</strain>
    </source>
</reference>
<dbReference type="EMBL" id="HG792017">
    <property type="protein sequence ID" value="CDM33340.1"/>
    <property type="molecule type" value="Genomic_DNA"/>
</dbReference>
<evidence type="ECO:0000313" key="2">
    <source>
        <dbReference type="Proteomes" id="UP000030686"/>
    </source>
</evidence>
<dbReference type="AlphaFoldDB" id="W6QAD3"/>
<sequence>MPPSETQGSNLIRLNRDLQIPLPDSHATPLGPKSVSPRLGVGSGLMVCL</sequence>
<protein>
    <submittedName>
        <fullName evidence="1">Genomic scaffold, ProqFM164S03</fullName>
    </submittedName>
</protein>
<accession>W6QAD3</accession>
<name>W6QAD3_PENRF</name>
<gene>
    <name evidence="1" type="ORF">PROQFM164_S03g000064</name>
</gene>
<evidence type="ECO:0000313" key="1">
    <source>
        <dbReference type="EMBL" id="CDM33340.1"/>
    </source>
</evidence>